<evidence type="ECO:0000256" key="13">
    <source>
        <dbReference type="ARBA" id="ARBA00023006"/>
    </source>
</evidence>
<evidence type="ECO:0000256" key="11">
    <source>
        <dbReference type="ARBA" id="ARBA00022968"/>
    </source>
</evidence>
<dbReference type="SUPFAM" id="SSF53474">
    <property type="entry name" value="alpha/beta-Hydrolases"/>
    <property type="match status" value="1"/>
</dbReference>
<keyword evidence="13" id="KW-0072">Autophagy</keyword>
<dbReference type="GO" id="GO:0004806">
    <property type="term" value="F:triacylglycerol lipase activity"/>
    <property type="evidence" value="ECO:0007669"/>
    <property type="project" value="UniProtKB-EC"/>
</dbReference>
<evidence type="ECO:0000256" key="9">
    <source>
        <dbReference type="ARBA" id="ARBA00022801"/>
    </source>
</evidence>
<feature type="compositionally biased region" description="Low complexity" evidence="18">
    <location>
        <begin position="525"/>
        <end position="538"/>
    </location>
</feature>
<reference evidence="20" key="1">
    <citation type="journal article" date="2020" name="Stud. Mycol.">
        <title>101 Dothideomycetes genomes: a test case for predicting lifestyles and emergence of pathogens.</title>
        <authorList>
            <person name="Haridas S."/>
            <person name="Albert R."/>
            <person name="Binder M."/>
            <person name="Bloem J."/>
            <person name="Labutti K."/>
            <person name="Salamov A."/>
            <person name="Andreopoulos B."/>
            <person name="Baker S."/>
            <person name="Barry K."/>
            <person name="Bills G."/>
            <person name="Bluhm B."/>
            <person name="Cannon C."/>
            <person name="Castanera R."/>
            <person name="Culley D."/>
            <person name="Daum C."/>
            <person name="Ezra D."/>
            <person name="Gonzalez J."/>
            <person name="Henrissat B."/>
            <person name="Kuo A."/>
            <person name="Liang C."/>
            <person name="Lipzen A."/>
            <person name="Lutzoni F."/>
            <person name="Magnuson J."/>
            <person name="Mondo S."/>
            <person name="Nolan M."/>
            <person name="Ohm R."/>
            <person name="Pangilinan J."/>
            <person name="Park H.-J."/>
            <person name="Ramirez L."/>
            <person name="Alfaro M."/>
            <person name="Sun H."/>
            <person name="Tritt A."/>
            <person name="Yoshinaga Y."/>
            <person name="Zwiers L.-H."/>
            <person name="Turgeon B."/>
            <person name="Goodwin S."/>
            <person name="Spatafora J."/>
            <person name="Crous P."/>
            <person name="Grigoriev I."/>
        </authorList>
    </citation>
    <scope>NUCLEOTIDE SEQUENCE</scope>
    <source>
        <strain evidence="20">CBS 115976</strain>
    </source>
</reference>
<dbReference type="Pfam" id="PF26363">
    <property type="entry name" value="Phospholipase-like"/>
    <property type="match status" value="1"/>
</dbReference>
<evidence type="ECO:0000313" key="20">
    <source>
        <dbReference type="EMBL" id="KAF2665486.1"/>
    </source>
</evidence>
<evidence type="ECO:0000256" key="17">
    <source>
        <dbReference type="ARBA" id="ARBA00029828"/>
    </source>
</evidence>
<keyword evidence="9 20" id="KW-0378">Hydrolase</keyword>
<keyword evidence="19" id="KW-0732">Signal</keyword>
<keyword evidence="7" id="KW-0812">Transmembrane</keyword>
<evidence type="ECO:0000256" key="3">
    <source>
        <dbReference type="ARBA" id="ARBA00004343"/>
    </source>
</evidence>
<sequence>MRRLFLLPLSLLALLGPATITAQDLPPILLPGDQQLLEPSLELPPKEFSLQYIFHHGSHKFPSLHRRFNVTDPSSILMLEGGHGPPVPVPKLAARSQTLRIERLADRSQGHIDHLLDAGRMRGSPLTLDASAWTIDEVPGPNVTDKETVLSMARMAANAYITDHNQYDWHDVGNGFNYTEDFGWENDGLRGHIFADSENQTVVIAIKGTSPAVFDGSGTTTNDKINDNLFFSCCCGQGGRYGWLQVCDCQTSAFQCNSTCVVDALKNKNRYYYAAQEIYRNVSMIYPHADIWIAGHSLGGSVSSLVALTYGLPVVTFEAPGEAMPAKRLGLPTPPGYHLGAHQQRASTGGFHFGHTADPIFMGSCNTYSSVCTIAGYAMQSICHTGQTCTYDTVGDLGWRVGAGTHKIESVLRDVIEKYDTPANCTPMVDCTDCFNWEFYESNHTETTTSKTKPSSTSTATRTSTCKTPGWWGCLDESTTTKVTTTTSVTTTTTTTETTTTTTCKTPGWFGCNDKTDKPSKPIQTTTRPTTAPATSTSSCHDPGWFGCKDPSLTATTVPKTPLVTPPPTNAVPAPTSTPAKPSTCIRRNWLGRCSEWSGVNHMEWEL</sequence>
<dbReference type="GO" id="GO:0006660">
    <property type="term" value="P:phosphatidylserine catabolic process"/>
    <property type="evidence" value="ECO:0007669"/>
    <property type="project" value="TreeGrafter"/>
</dbReference>
<dbReference type="OrthoDB" id="58570at2759"/>
<keyword evidence="21" id="KW-1185">Reference proteome</keyword>
<keyword evidence="10" id="KW-0442">Lipid degradation</keyword>
<evidence type="ECO:0000313" key="21">
    <source>
        <dbReference type="Proteomes" id="UP000799302"/>
    </source>
</evidence>
<dbReference type="Proteomes" id="UP000799302">
    <property type="component" value="Unassembled WGS sequence"/>
</dbReference>
<dbReference type="InterPro" id="IPR050805">
    <property type="entry name" value="ATG15_Lipase"/>
</dbReference>
<comment type="subcellular location">
    <subcellularLocation>
        <location evidence="3">Endosome</location>
        <location evidence="3">Multivesicular body membrane</location>
        <topology evidence="3">Single-pass type II membrane protein</topology>
    </subcellularLocation>
    <subcellularLocation>
        <location evidence="2">Prevacuolar compartment membrane</location>
        <topology evidence="2">Single-pass type II membrane protein</topology>
    </subcellularLocation>
</comment>
<feature type="compositionally biased region" description="Low complexity" evidence="18">
    <location>
        <begin position="571"/>
        <end position="581"/>
    </location>
</feature>
<accession>A0A6A6U1G6</accession>
<evidence type="ECO:0000256" key="2">
    <source>
        <dbReference type="ARBA" id="ARBA00004270"/>
    </source>
</evidence>
<organism evidence="20 21">
    <name type="scientific">Microthyrium microscopicum</name>
    <dbReference type="NCBI Taxonomy" id="703497"/>
    <lineage>
        <taxon>Eukaryota</taxon>
        <taxon>Fungi</taxon>
        <taxon>Dikarya</taxon>
        <taxon>Ascomycota</taxon>
        <taxon>Pezizomycotina</taxon>
        <taxon>Dothideomycetes</taxon>
        <taxon>Dothideomycetes incertae sedis</taxon>
        <taxon>Microthyriales</taxon>
        <taxon>Microthyriaceae</taxon>
        <taxon>Microthyrium</taxon>
    </lineage>
</organism>
<evidence type="ECO:0000256" key="18">
    <source>
        <dbReference type="SAM" id="MobiDB-lite"/>
    </source>
</evidence>
<dbReference type="InterPro" id="IPR029058">
    <property type="entry name" value="AB_hydrolase_fold"/>
</dbReference>
<feature type="region of interest" description="Disordered" evidence="18">
    <location>
        <begin position="515"/>
        <end position="538"/>
    </location>
</feature>
<keyword evidence="14" id="KW-0443">Lipid metabolism</keyword>
<feature type="signal peptide" evidence="19">
    <location>
        <begin position="1"/>
        <end position="22"/>
    </location>
</feature>
<dbReference type="FunFam" id="3.40.50.1820:FF:000129">
    <property type="entry name" value="Autophagy related lipase Atg15, putative"/>
    <property type="match status" value="1"/>
</dbReference>
<evidence type="ECO:0000256" key="15">
    <source>
        <dbReference type="ARBA" id="ARBA00023136"/>
    </source>
</evidence>
<evidence type="ECO:0000256" key="7">
    <source>
        <dbReference type="ARBA" id="ARBA00022692"/>
    </source>
</evidence>
<dbReference type="GO" id="GO:0034727">
    <property type="term" value="P:piecemeal microautophagy of the nucleus"/>
    <property type="evidence" value="ECO:0007669"/>
    <property type="project" value="TreeGrafter"/>
</dbReference>
<keyword evidence="16" id="KW-0325">Glycoprotein</keyword>
<dbReference type="PANTHER" id="PTHR47175:SF2">
    <property type="entry name" value="LIPASE ATG15-RELATED"/>
    <property type="match status" value="1"/>
</dbReference>
<feature type="chain" id="PRO_5025657137" description="triacylglycerol lipase" evidence="19">
    <location>
        <begin position="23"/>
        <end position="607"/>
    </location>
</feature>
<dbReference type="GO" id="GO:0004620">
    <property type="term" value="F:phospholipase activity"/>
    <property type="evidence" value="ECO:0007669"/>
    <property type="project" value="TreeGrafter"/>
</dbReference>
<keyword evidence="12" id="KW-1133">Transmembrane helix</keyword>
<evidence type="ECO:0000256" key="19">
    <source>
        <dbReference type="SAM" id="SignalP"/>
    </source>
</evidence>
<keyword evidence="11" id="KW-0735">Signal-anchor</keyword>
<dbReference type="GO" id="GO:0005775">
    <property type="term" value="C:vacuolar lumen"/>
    <property type="evidence" value="ECO:0007669"/>
    <property type="project" value="TreeGrafter"/>
</dbReference>
<evidence type="ECO:0000256" key="16">
    <source>
        <dbReference type="ARBA" id="ARBA00023180"/>
    </source>
</evidence>
<dbReference type="EMBL" id="MU004240">
    <property type="protein sequence ID" value="KAF2665486.1"/>
    <property type="molecule type" value="Genomic_DNA"/>
</dbReference>
<feature type="region of interest" description="Disordered" evidence="18">
    <location>
        <begin position="559"/>
        <end position="581"/>
    </location>
</feature>
<comment type="catalytic activity">
    <reaction evidence="1">
        <text>a triacylglycerol + H2O = a diacylglycerol + a fatty acid + H(+)</text>
        <dbReference type="Rhea" id="RHEA:12044"/>
        <dbReference type="ChEBI" id="CHEBI:15377"/>
        <dbReference type="ChEBI" id="CHEBI:15378"/>
        <dbReference type="ChEBI" id="CHEBI:17855"/>
        <dbReference type="ChEBI" id="CHEBI:18035"/>
        <dbReference type="ChEBI" id="CHEBI:28868"/>
        <dbReference type="EC" id="3.1.1.3"/>
    </reaction>
</comment>
<dbReference type="CDD" id="cd00519">
    <property type="entry name" value="Lipase_3"/>
    <property type="match status" value="1"/>
</dbReference>
<dbReference type="GO" id="GO:0032585">
    <property type="term" value="C:multivesicular body membrane"/>
    <property type="evidence" value="ECO:0007669"/>
    <property type="project" value="UniProtKB-SubCell"/>
</dbReference>
<dbReference type="Gene3D" id="3.40.50.1820">
    <property type="entry name" value="alpha/beta hydrolase"/>
    <property type="match status" value="1"/>
</dbReference>
<dbReference type="AlphaFoldDB" id="A0A6A6U1G6"/>
<evidence type="ECO:0000256" key="6">
    <source>
        <dbReference type="ARBA" id="ARBA00013279"/>
    </source>
</evidence>
<evidence type="ECO:0000256" key="14">
    <source>
        <dbReference type="ARBA" id="ARBA00023098"/>
    </source>
</evidence>
<name>A0A6A6U1G6_9PEZI</name>
<dbReference type="GO" id="GO:0034496">
    <property type="term" value="P:multivesicular body membrane disassembly"/>
    <property type="evidence" value="ECO:0007669"/>
    <property type="project" value="TreeGrafter"/>
</dbReference>
<gene>
    <name evidence="20" type="ORF">BT63DRAFT_405451</name>
</gene>
<evidence type="ECO:0000256" key="12">
    <source>
        <dbReference type="ARBA" id="ARBA00022989"/>
    </source>
</evidence>
<dbReference type="GO" id="GO:0046461">
    <property type="term" value="P:neutral lipid catabolic process"/>
    <property type="evidence" value="ECO:0007669"/>
    <property type="project" value="TreeGrafter"/>
</dbReference>
<evidence type="ECO:0000256" key="8">
    <source>
        <dbReference type="ARBA" id="ARBA00022753"/>
    </source>
</evidence>
<dbReference type="EC" id="3.1.1.3" evidence="6"/>
<evidence type="ECO:0000256" key="4">
    <source>
        <dbReference type="ARBA" id="ARBA00010701"/>
    </source>
</evidence>
<evidence type="ECO:0000256" key="10">
    <source>
        <dbReference type="ARBA" id="ARBA00022963"/>
    </source>
</evidence>
<proteinExistence type="inferred from homology"/>
<evidence type="ECO:0000256" key="5">
    <source>
        <dbReference type="ARBA" id="ARBA00011137"/>
    </source>
</evidence>
<comment type="subunit">
    <text evidence="5">Binds to both phosphatidylinositol (PI) and phosphatidylinositol 3,5-bisphosphate (PIP2).</text>
</comment>
<comment type="similarity">
    <text evidence="4">Belongs to the AB hydrolase superfamily. Lipase family.</text>
</comment>
<protein>
    <recommendedName>
        <fullName evidence="6">triacylglycerol lipase</fullName>
        <ecNumber evidence="6">3.1.1.3</ecNumber>
    </recommendedName>
    <alternativeName>
        <fullName evidence="17">Autophagy-related protein 15</fullName>
    </alternativeName>
</protein>
<keyword evidence="15" id="KW-0472">Membrane</keyword>
<dbReference type="PANTHER" id="PTHR47175">
    <property type="entry name" value="LIPASE ATG15-RELATED"/>
    <property type="match status" value="1"/>
</dbReference>
<keyword evidence="8" id="KW-0967">Endosome</keyword>
<evidence type="ECO:0000256" key="1">
    <source>
        <dbReference type="ARBA" id="ARBA00001024"/>
    </source>
</evidence>